<dbReference type="RefSeq" id="WP_008830404.1">
    <property type="nucleotide sequence ID" value="NZ_CP017075.1"/>
</dbReference>
<proteinExistence type="predicted"/>
<organism evidence="4 5">
    <name type="scientific">Novosphingobium resinovorum</name>
    <dbReference type="NCBI Taxonomy" id="158500"/>
    <lineage>
        <taxon>Bacteria</taxon>
        <taxon>Pseudomonadati</taxon>
        <taxon>Pseudomonadota</taxon>
        <taxon>Alphaproteobacteria</taxon>
        <taxon>Sphingomonadales</taxon>
        <taxon>Sphingomonadaceae</taxon>
        <taxon>Novosphingobium</taxon>
    </lineage>
</organism>
<evidence type="ECO:0000256" key="1">
    <source>
        <dbReference type="SAM" id="MobiDB-lite"/>
    </source>
</evidence>
<accession>A0A031JUA6</accession>
<dbReference type="EMBL" id="JFYZ01000017">
    <property type="protein sequence ID" value="EZP80373.1"/>
    <property type="molecule type" value="Genomic_DNA"/>
</dbReference>
<keyword evidence="2" id="KW-0732">Signal</keyword>
<evidence type="ECO:0000313" key="4">
    <source>
        <dbReference type="EMBL" id="EZP80373.1"/>
    </source>
</evidence>
<evidence type="ECO:0000313" key="6">
    <source>
        <dbReference type="Proteomes" id="UP000094626"/>
    </source>
</evidence>
<reference evidence="3" key="2">
    <citation type="submission" date="2016-08" db="EMBL/GenBank/DDBJ databases">
        <authorList>
            <person name="Seilhamer J.J."/>
        </authorList>
    </citation>
    <scope>NUCLEOTIDE SEQUENCE [LARGE SCALE GENOMIC DNA]</scope>
    <source>
        <strain evidence="3">SA1</strain>
    </source>
</reference>
<dbReference type="PROSITE" id="PS51257">
    <property type="entry name" value="PROKAR_LIPOPROTEIN"/>
    <property type="match status" value="1"/>
</dbReference>
<name>A0A031JUA6_9SPHN</name>
<evidence type="ECO:0000313" key="5">
    <source>
        <dbReference type="Proteomes" id="UP000024329"/>
    </source>
</evidence>
<evidence type="ECO:0000313" key="3">
    <source>
        <dbReference type="EMBL" id="AOR76929.1"/>
    </source>
</evidence>
<dbReference type="KEGG" id="nre:BES08_09330"/>
<feature type="signal peptide" evidence="2">
    <location>
        <begin position="1"/>
        <end position="21"/>
    </location>
</feature>
<dbReference type="AlphaFoldDB" id="A0A031JUA6"/>
<feature type="compositionally biased region" description="Basic and acidic residues" evidence="1">
    <location>
        <begin position="115"/>
        <end position="128"/>
    </location>
</feature>
<reference evidence="4 5" key="1">
    <citation type="submission" date="2014-03" db="EMBL/GenBank/DDBJ databases">
        <title>Whole genome sequence of Novosphingobium resinovorum KF1.</title>
        <authorList>
            <person name="Gan H.M."/>
            <person name="Gan H.Y."/>
            <person name="Chew T.H."/>
            <person name="Savka M.A."/>
        </authorList>
    </citation>
    <scope>NUCLEOTIDE SEQUENCE [LARGE SCALE GENOMIC DNA]</scope>
    <source>
        <strain evidence="4 5">KF1</strain>
    </source>
</reference>
<dbReference type="EMBL" id="CP017075">
    <property type="protein sequence ID" value="AOR76929.1"/>
    <property type="molecule type" value="Genomic_DNA"/>
</dbReference>
<dbReference type="Proteomes" id="UP000094626">
    <property type="component" value="Chromosome"/>
</dbReference>
<dbReference type="eggNOG" id="ENOG502ZG30">
    <property type="taxonomic scope" value="Bacteria"/>
</dbReference>
<reference evidence="6" key="3">
    <citation type="journal article" date="2017" name="J. Biotechnol.">
        <title>Complete genome sequence of Novosphingobium resinovorum SA1, a versatile xenobiotic-degrading bacterium capable of utilizing sulfanilic acid.</title>
        <authorList>
            <person name="Hegedus B."/>
            <person name="Kos P.B."/>
            <person name="Balint B."/>
            <person name="Maroti G."/>
            <person name="Gan H.M."/>
            <person name="Perei K."/>
            <person name="Rakhely G."/>
        </authorList>
    </citation>
    <scope>NUCLEOTIDE SEQUENCE [LARGE SCALE GENOMIC DNA]</scope>
    <source>
        <strain evidence="6">SA1</strain>
    </source>
</reference>
<gene>
    <name evidence="3" type="ORF">BES08_09330</name>
    <name evidence="4" type="ORF">BV97_03460</name>
</gene>
<dbReference type="PATRIC" id="fig|158500.4.peg.3531"/>
<evidence type="ECO:0008006" key="7">
    <source>
        <dbReference type="Google" id="ProtNLM"/>
    </source>
</evidence>
<keyword evidence="6" id="KW-1185">Reference proteome</keyword>
<feature type="region of interest" description="Disordered" evidence="1">
    <location>
        <begin position="77"/>
        <end position="134"/>
    </location>
</feature>
<dbReference type="Proteomes" id="UP000024329">
    <property type="component" value="Unassembled WGS sequence"/>
</dbReference>
<sequence>MNTKILALALAGSTVALSACATDGYGGGYGYSSVGWGTPYAYDGYYDGYYGPIHDGYWGSDDYFYYRNNDRDHRYRRGDRNHIMRAPPQGQHNYQPFRGEMRPQQGMKMPMWRGGGDHDGGGRGDGRRPGRGHR</sequence>
<evidence type="ECO:0000256" key="2">
    <source>
        <dbReference type="SAM" id="SignalP"/>
    </source>
</evidence>
<protein>
    <recommendedName>
        <fullName evidence="7">Lipoprotein</fullName>
    </recommendedName>
</protein>
<feature type="chain" id="PRO_5014496928" description="Lipoprotein" evidence="2">
    <location>
        <begin position="22"/>
        <end position="134"/>
    </location>
</feature>